<dbReference type="Proteomes" id="UP000272316">
    <property type="component" value="Chromosome"/>
</dbReference>
<dbReference type="KEGG" id="eva:EIB75_10685"/>
<evidence type="ECO:0000313" key="1">
    <source>
        <dbReference type="EMBL" id="AZI53893.1"/>
    </source>
</evidence>
<accession>A0A3G8Z9R9</accession>
<proteinExistence type="predicted"/>
<gene>
    <name evidence="1" type="ORF">EIB75_00865</name>
    <name evidence="2" type="ORF">EIB75_10685</name>
</gene>
<dbReference type="EMBL" id="CP034160">
    <property type="protein sequence ID" value="AZI55688.1"/>
    <property type="molecule type" value="Genomic_DNA"/>
</dbReference>
<evidence type="ECO:0008006" key="4">
    <source>
        <dbReference type="Google" id="ProtNLM"/>
    </source>
</evidence>
<reference evidence="1" key="1">
    <citation type="submission" date="2018-11" db="EMBL/GenBank/DDBJ databases">
        <title>Proposal to divide the Flavobacteriaceae and reorganize its genera based on Amino Acid Identity values calculated from whole genome sequences.</title>
        <authorList>
            <person name="Nicholson A.C."/>
            <person name="Gulvik C.A."/>
            <person name="Whitney A.M."/>
            <person name="Humrighouse B.W."/>
            <person name="Bell M."/>
            <person name="Holmes B."/>
            <person name="Steigerwalt A."/>
            <person name="Villarma A."/>
            <person name="Sheth M."/>
            <person name="Batra D."/>
            <person name="Pryor J."/>
            <person name="Bernardet J.-F."/>
            <person name="Hugo C."/>
            <person name="Kampfer P."/>
            <person name="Newman J."/>
            <person name="Mcquiston J.R."/>
        </authorList>
    </citation>
    <scope>NUCLEOTIDE SEQUENCE [LARGE SCALE GENOMIC DNA]</scope>
    <source>
        <strain evidence="1">H6466</strain>
    </source>
</reference>
<name>A0A3G8Z9R9_9FLAO</name>
<sequence length="153" mass="17204">MAFLEIEDMETVIYGYQVEQIADGNEEAMPEAIDAAIDEVMGYLTPNDKKNWQDGRPLYDVDAIFSATAKARNALLLQITKTIAKFHFINLCNADILYDRAQKNYDRAVGKLKDLATGNLTIKSLPLLDTTIDNTADEPLPYRSGSRTKFNHE</sequence>
<protein>
    <recommendedName>
        <fullName evidence="4">DUF1320 domain-containing protein</fullName>
    </recommendedName>
</protein>
<evidence type="ECO:0000313" key="3">
    <source>
        <dbReference type="Proteomes" id="UP000272316"/>
    </source>
</evidence>
<dbReference type="RefSeq" id="WP_124985388.1">
    <property type="nucleotide sequence ID" value="NZ_CP034160.1"/>
</dbReference>
<dbReference type="KEGG" id="eva:EIB75_00865"/>
<organism evidence="1 3">
    <name type="scientific">Epilithonimonas vandammei</name>
    <dbReference type="NCBI Taxonomy" id="2487072"/>
    <lineage>
        <taxon>Bacteria</taxon>
        <taxon>Pseudomonadati</taxon>
        <taxon>Bacteroidota</taxon>
        <taxon>Flavobacteriia</taxon>
        <taxon>Flavobacteriales</taxon>
        <taxon>Weeksellaceae</taxon>
        <taxon>Chryseobacterium group</taxon>
        <taxon>Epilithonimonas</taxon>
    </lineage>
</organism>
<evidence type="ECO:0000313" key="2">
    <source>
        <dbReference type="EMBL" id="AZI55688.1"/>
    </source>
</evidence>
<dbReference type="AlphaFoldDB" id="A0A3G8Z9R9"/>
<reference evidence="3" key="2">
    <citation type="submission" date="2018-11" db="EMBL/GenBank/DDBJ databases">
        <title>Proposal to divide the Flavobacteriaceae and reorganize its genera based on Amino Acid Identity values calculated from whole genome sequences.</title>
        <authorList>
            <person name="Nicholson A.C."/>
            <person name="Gulvik C.A."/>
            <person name="Whitney A.M."/>
            <person name="Sheth M."/>
            <person name="Batra D."/>
            <person name="Pryor J."/>
            <person name="Bernardet J.-F."/>
            <person name="Hugo C."/>
            <person name="Kampfer P."/>
            <person name="Newman J.D."/>
            <person name="McQuiston J.R."/>
        </authorList>
    </citation>
    <scope>NUCLEOTIDE SEQUENCE [LARGE SCALE GENOMIC DNA]</scope>
    <source>
        <strain evidence="3">H6466</strain>
    </source>
</reference>
<dbReference type="EMBL" id="CP034160">
    <property type="protein sequence ID" value="AZI53893.1"/>
    <property type="molecule type" value="Genomic_DNA"/>
</dbReference>